<gene>
    <name evidence="2" type="ORF">B0J15DRAFT_469772</name>
</gene>
<reference evidence="2" key="1">
    <citation type="journal article" date="2021" name="Nat. Commun.">
        <title>Genetic determinants of endophytism in the Arabidopsis root mycobiome.</title>
        <authorList>
            <person name="Mesny F."/>
            <person name="Miyauchi S."/>
            <person name="Thiergart T."/>
            <person name="Pickel B."/>
            <person name="Atanasova L."/>
            <person name="Karlsson M."/>
            <person name="Huettel B."/>
            <person name="Barry K.W."/>
            <person name="Haridas S."/>
            <person name="Chen C."/>
            <person name="Bauer D."/>
            <person name="Andreopoulos W."/>
            <person name="Pangilinan J."/>
            <person name="LaButti K."/>
            <person name="Riley R."/>
            <person name="Lipzen A."/>
            <person name="Clum A."/>
            <person name="Drula E."/>
            <person name="Henrissat B."/>
            <person name="Kohler A."/>
            <person name="Grigoriev I.V."/>
            <person name="Martin F.M."/>
            <person name="Hacquard S."/>
        </authorList>
    </citation>
    <scope>NUCLEOTIDE SEQUENCE</scope>
    <source>
        <strain evidence="2">FSSC 5 MPI-SDFR-AT-0091</strain>
    </source>
</reference>
<protein>
    <submittedName>
        <fullName evidence="2">Uncharacterized protein</fullName>
    </submittedName>
</protein>
<dbReference type="AlphaFoldDB" id="A0A9P9GQI2"/>
<dbReference type="Proteomes" id="UP000736672">
    <property type="component" value="Unassembled WGS sequence"/>
</dbReference>
<proteinExistence type="predicted"/>
<keyword evidence="3" id="KW-1185">Reference proteome</keyword>
<evidence type="ECO:0000256" key="1">
    <source>
        <dbReference type="SAM" id="MobiDB-lite"/>
    </source>
</evidence>
<feature type="compositionally biased region" description="Basic and acidic residues" evidence="1">
    <location>
        <begin position="161"/>
        <end position="180"/>
    </location>
</feature>
<feature type="compositionally biased region" description="Basic and acidic residues" evidence="1">
    <location>
        <begin position="25"/>
        <end position="41"/>
    </location>
</feature>
<feature type="region of interest" description="Disordered" evidence="1">
    <location>
        <begin position="1"/>
        <end position="41"/>
    </location>
</feature>
<comment type="caution">
    <text evidence="2">The sequence shown here is derived from an EMBL/GenBank/DDBJ whole genome shotgun (WGS) entry which is preliminary data.</text>
</comment>
<feature type="region of interest" description="Disordered" evidence="1">
    <location>
        <begin position="140"/>
        <end position="233"/>
    </location>
</feature>
<evidence type="ECO:0000313" key="2">
    <source>
        <dbReference type="EMBL" id="KAH7243874.1"/>
    </source>
</evidence>
<name>A0A9P9GQI2_FUSSL</name>
<evidence type="ECO:0000313" key="3">
    <source>
        <dbReference type="Proteomes" id="UP000736672"/>
    </source>
</evidence>
<accession>A0A9P9GQI2</accession>
<organism evidence="2 3">
    <name type="scientific">Fusarium solani</name>
    <name type="common">Filamentous fungus</name>
    <dbReference type="NCBI Taxonomy" id="169388"/>
    <lineage>
        <taxon>Eukaryota</taxon>
        <taxon>Fungi</taxon>
        <taxon>Dikarya</taxon>
        <taxon>Ascomycota</taxon>
        <taxon>Pezizomycotina</taxon>
        <taxon>Sordariomycetes</taxon>
        <taxon>Hypocreomycetidae</taxon>
        <taxon>Hypocreales</taxon>
        <taxon>Nectriaceae</taxon>
        <taxon>Fusarium</taxon>
        <taxon>Fusarium solani species complex</taxon>
    </lineage>
</organism>
<dbReference type="EMBL" id="JAGTJS010000018">
    <property type="protein sequence ID" value="KAH7243874.1"/>
    <property type="molecule type" value="Genomic_DNA"/>
</dbReference>
<sequence length="245" mass="27252">MSKARPNFVEKKRASNPFSVHRRQASRDERRPESRANDKDSGCIRELLDLASSRPFFSTIFKMNSPTQSPETATILPETILLGNKNDLGWGQDQYQYQYQNQDQMAFHSFRDQASLVSNMWGADISSGSERFAHDPSIAFGLSDISQPGPPSLDQKSTDGNSKDSRDSLELRRPATDKVNEPPLMGENGPLDCLACNSDSSSGHPDVKLRSASRKPKNSGCPRLQDATDETAAITPGQYFSRYKF</sequence>